<dbReference type="InterPro" id="IPR036761">
    <property type="entry name" value="TTHA0802/YceI-like_sf"/>
</dbReference>
<dbReference type="Pfam" id="PF04264">
    <property type="entry name" value="YceI"/>
    <property type="match status" value="1"/>
</dbReference>
<dbReference type="PANTHER" id="PTHR34406">
    <property type="entry name" value="PROTEIN YCEI"/>
    <property type="match status" value="1"/>
</dbReference>
<evidence type="ECO:0000256" key="1">
    <source>
        <dbReference type="SAM" id="SignalP"/>
    </source>
</evidence>
<accession>A0A5B8VZW0</accession>
<gene>
    <name evidence="3" type="ORF">FSB76_14415</name>
</gene>
<dbReference type="Gene3D" id="2.40.128.110">
    <property type="entry name" value="Lipid/polyisoprenoid-binding, YceI-like"/>
    <property type="match status" value="1"/>
</dbReference>
<evidence type="ECO:0000259" key="2">
    <source>
        <dbReference type="SMART" id="SM00867"/>
    </source>
</evidence>
<keyword evidence="4" id="KW-1185">Reference proteome</keyword>
<reference evidence="3 4" key="1">
    <citation type="journal article" date="2013" name="J. Microbiol.">
        <title>Mucilaginibacter ginsenosidivorax sp. nov., with ginsenoside converting activity isolated from sediment.</title>
        <authorList>
            <person name="Kim J.K."/>
            <person name="Choi T.E."/>
            <person name="Liu Q.M."/>
            <person name="Park H.Y."/>
            <person name="Yi T.H."/>
            <person name="Yoon M.H."/>
            <person name="Kim S.C."/>
            <person name="Im W.T."/>
        </authorList>
    </citation>
    <scope>NUCLEOTIDE SEQUENCE [LARGE SCALE GENOMIC DNA]</scope>
    <source>
        <strain evidence="3 4">KHI28</strain>
    </source>
</reference>
<dbReference type="SMART" id="SM00867">
    <property type="entry name" value="YceI"/>
    <property type="match status" value="1"/>
</dbReference>
<proteinExistence type="predicted"/>
<sequence length="185" mass="20280">MFENHLSSSMTRKLFSIAILFFLAANTFAQNKVTKSAVTFKIKNLGFNVEGSFGGFNADINFKPASLATSSIEASVASNTVNTDNESRDNHLKSEDYFDAAKYPKIILKSVSFKHKSGNNYTGSFNVTIRDKTKLIEIPFTYVEAGSSATFKGDFQVLRTDFGVGGKNVILSNEANVSIETEISK</sequence>
<evidence type="ECO:0000313" key="4">
    <source>
        <dbReference type="Proteomes" id="UP000321362"/>
    </source>
</evidence>
<feature type="signal peptide" evidence="1">
    <location>
        <begin position="1"/>
        <end position="29"/>
    </location>
</feature>
<dbReference type="SUPFAM" id="SSF101874">
    <property type="entry name" value="YceI-like"/>
    <property type="match status" value="1"/>
</dbReference>
<dbReference type="KEGG" id="mgk:FSB76_14415"/>
<feature type="chain" id="PRO_5022720040" evidence="1">
    <location>
        <begin position="30"/>
        <end position="185"/>
    </location>
</feature>
<dbReference type="InterPro" id="IPR007372">
    <property type="entry name" value="Lipid/polyisoprenoid-bd_YceI"/>
</dbReference>
<dbReference type="Proteomes" id="UP000321362">
    <property type="component" value="Chromosome"/>
</dbReference>
<evidence type="ECO:0000313" key="3">
    <source>
        <dbReference type="EMBL" id="QEC77079.1"/>
    </source>
</evidence>
<dbReference type="AlphaFoldDB" id="A0A5B8VZW0"/>
<organism evidence="3 4">
    <name type="scientific">Mucilaginibacter ginsenosidivorax</name>
    <dbReference type="NCBI Taxonomy" id="862126"/>
    <lineage>
        <taxon>Bacteria</taxon>
        <taxon>Pseudomonadati</taxon>
        <taxon>Bacteroidota</taxon>
        <taxon>Sphingobacteriia</taxon>
        <taxon>Sphingobacteriales</taxon>
        <taxon>Sphingobacteriaceae</taxon>
        <taxon>Mucilaginibacter</taxon>
    </lineage>
</organism>
<protein>
    <submittedName>
        <fullName evidence="3">YceI family protein</fullName>
    </submittedName>
</protein>
<dbReference type="EMBL" id="CP042437">
    <property type="protein sequence ID" value="QEC77079.1"/>
    <property type="molecule type" value="Genomic_DNA"/>
</dbReference>
<dbReference type="PANTHER" id="PTHR34406:SF1">
    <property type="entry name" value="PROTEIN YCEI"/>
    <property type="match status" value="1"/>
</dbReference>
<feature type="domain" description="Lipid/polyisoprenoid-binding YceI-like" evidence="2">
    <location>
        <begin position="27"/>
        <end position="184"/>
    </location>
</feature>
<keyword evidence="1" id="KW-0732">Signal</keyword>
<name>A0A5B8VZW0_9SPHI</name>